<dbReference type="CDD" id="cd00865">
    <property type="entry name" value="PEBP_bact_arch"/>
    <property type="match status" value="1"/>
</dbReference>
<dbReference type="NCBIfam" id="TIGR00481">
    <property type="entry name" value="YbhB/YbcL family Raf kinase inhibitor-like protein"/>
    <property type="match status" value="1"/>
</dbReference>
<dbReference type="Gene3D" id="3.90.280.10">
    <property type="entry name" value="PEBP-like"/>
    <property type="match status" value="1"/>
</dbReference>
<dbReference type="InterPro" id="IPR005247">
    <property type="entry name" value="YbhB_YbcL/LppC-like"/>
</dbReference>
<name>A0A239X4G6_STRAI</name>
<dbReference type="Pfam" id="PF01161">
    <property type="entry name" value="PBP"/>
    <property type="match status" value="1"/>
</dbReference>
<dbReference type="OrthoDB" id="9797506at2"/>
<gene>
    <name evidence="1" type="ORF">SAMEA4504048_01324</name>
</gene>
<dbReference type="SUPFAM" id="SSF49777">
    <property type="entry name" value="PEBP-like"/>
    <property type="match status" value="1"/>
</dbReference>
<dbReference type="RefSeq" id="WP_095122811.1">
    <property type="nucleotide sequence ID" value="NZ_LT906454.1"/>
</dbReference>
<organism evidence="1 2">
    <name type="scientific">Streptococcus acidominimus</name>
    <dbReference type="NCBI Taxonomy" id="1326"/>
    <lineage>
        <taxon>Bacteria</taxon>
        <taxon>Bacillati</taxon>
        <taxon>Bacillota</taxon>
        <taxon>Bacilli</taxon>
        <taxon>Lactobacillales</taxon>
        <taxon>Streptococcaceae</taxon>
        <taxon>Streptococcus</taxon>
    </lineage>
</organism>
<accession>A0A239X4G6</accession>
<dbReference type="Proteomes" id="UP000215144">
    <property type="component" value="Chromosome 1"/>
</dbReference>
<dbReference type="KEGG" id="saco:SAME_01324"/>
<dbReference type="PANTHER" id="PTHR30289">
    <property type="entry name" value="UNCHARACTERIZED PROTEIN YBCL-RELATED"/>
    <property type="match status" value="1"/>
</dbReference>
<dbReference type="EMBL" id="LT906454">
    <property type="protein sequence ID" value="SNV41306.1"/>
    <property type="molecule type" value="Genomic_DNA"/>
</dbReference>
<proteinExistence type="predicted"/>
<protein>
    <submittedName>
        <fullName evidence="1">Phosphatidylethanolamine-binding protein</fullName>
    </submittedName>
</protein>
<sequence length="168" mass="18840">MKIQLQFENNTLPDIYSKYTSEPVMGFSAISFPFTVDDFPKETVSLAWTFTDPDAIPVCGFEYIHWVVADLAVNTDKVDISEDFARLDQQHVKGSNSLTSKFLSGDFGDLSRSYIGPCPPDKDHLYNLKVFALDKSLNLSEGFYLNDLHHAMKGHILAQTSLELVGRA</sequence>
<reference evidence="1 2" key="1">
    <citation type="submission" date="2017-06" db="EMBL/GenBank/DDBJ databases">
        <authorList>
            <consortium name="Pathogen Informatics"/>
        </authorList>
    </citation>
    <scope>NUCLEOTIDE SEQUENCE [LARGE SCALE GENOMIC DNA]</scope>
    <source>
        <strain evidence="1 2">NCTC11291</strain>
    </source>
</reference>
<dbReference type="InterPro" id="IPR008914">
    <property type="entry name" value="PEBP"/>
</dbReference>
<dbReference type="AlphaFoldDB" id="A0A239X4G6"/>
<dbReference type="PANTHER" id="PTHR30289:SF1">
    <property type="entry name" value="PEBP (PHOSPHATIDYLETHANOLAMINE-BINDING PROTEIN) FAMILY PROTEIN"/>
    <property type="match status" value="1"/>
</dbReference>
<evidence type="ECO:0000313" key="2">
    <source>
        <dbReference type="Proteomes" id="UP000215144"/>
    </source>
</evidence>
<dbReference type="InterPro" id="IPR036610">
    <property type="entry name" value="PEBP-like_sf"/>
</dbReference>
<evidence type="ECO:0000313" key="1">
    <source>
        <dbReference type="EMBL" id="SNV41306.1"/>
    </source>
</evidence>